<dbReference type="AlphaFoldDB" id="A0A1I0H714"/>
<organism evidence="2 3">
    <name type="scientific">Geodermatophilus poikilotrophus</name>
    <dbReference type="NCBI Taxonomy" id="1333667"/>
    <lineage>
        <taxon>Bacteria</taxon>
        <taxon>Bacillati</taxon>
        <taxon>Actinomycetota</taxon>
        <taxon>Actinomycetes</taxon>
        <taxon>Geodermatophilales</taxon>
        <taxon>Geodermatophilaceae</taxon>
        <taxon>Geodermatophilus</taxon>
    </lineage>
</organism>
<reference evidence="3" key="1">
    <citation type="submission" date="2016-10" db="EMBL/GenBank/DDBJ databases">
        <authorList>
            <person name="Varghese N."/>
            <person name="Submissions S."/>
        </authorList>
    </citation>
    <scope>NUCLEOTIDE SEQUENCE [LARGE SCALE GENOMIC DNA]</scope>
    <source>
        <strain evidence="3">DSM 44209</strain>
    </source>
</reference>
<accession>A0A1I0H714</accession>
<dbReference type="Gene3D" id="3.30.830.10">
    <property type="entry name" value="Metalloenzyme, LuxS/M16 peptidase-like"/>
    <property type="match status" value="2"/>
</dbReference>
<gene>
    <name evidence="2" type="ORF">SAMN04488546_3609</name>
</gene>
<name>A0A1I0H714_9ACTN</name>
<dbReference type="Proteomes" id="UP000198507">
    <property type="component" value="Unassembled WGS sequence"/>
</dbReference>
<evidence type="ECO:0008006" key="4">
    <source>
        <dbReference type="Google" id="ProtNLM"/>
    </source>
</evidence>
<dbReference type="SUPFAM" id="SSF63411">
    <property type="entry name" value="LuxS/MPP-like metallohydrolase"/>
    <property type="match status" value="2"/>
</dbReference>
<proteinExistence type="predicted"/>
<dbReference type="GO" id="GO:0046872">
    <property type="term" value="F:metal ion binding"/>
    <property type="evidence" value="ECO:0007669"/>
    <property type="project" value="InterPro"/>
</dbReference>
<evidence type="ECO:0000256" key="1">
    <source>
        <dbReference type="SAM" id="MobiDB-lite"/>
    </source>
</evidence>
<keyword evidence="3" id="KW-1185">Reference proteome</keyword>
<evidence type="ECO:0000313" key="3">
    <source>
        <dbReference type="Proteomes" id="UP000198507"/>
    </source>
</evidence>
<dbReference type="EMBL" id="FOIE01000008">
    <property type="protein sequence ID" value="SET78636.1"/>
    <property type="molecule type" value="Genomic_DNA"/>
</dbReference>
<evidence type="ECO:0000313" key="2">
    <source>
        <dbReference type="EMBL" id="SET78636.1"/>
    </source>
</evidence>
<dbReference type="InterPro" id="IPR011249">
    <property type="entry name" value="Metalloenz_LuxS/M16"/>
</dbReference>
<sequence>MRACPLEAGGRAVDCVEVQRIDIDGVPVFATGGPARTTAALVFGVGLRDETFATIEVTHLVEHLAMGALPKSHLRCNAVTDVDTTTFFATGRPEAVGAFLEGICRALADLPTERMELEVGVLQAENCSTAHSTLGALWAARFGLVGPGLAVADGPGPEYLTEETVRAHARRWFVRGNAALWCAGPLPAGLRLPLPDGPRPERLVPAARPQTGPVWTRGHGAGVGLLLSAGGAGDPALTVGVEVLKERLRDTARLARGLSYSVDSMALDVTADRREVAVVVDAREGREDAVAGLLWQAYTELCASGPTEAELAHAVAGFEEELDADERAVVESELADAAYCAVGGLPFRPVQDVLEAWRAMTPERVAAALRGTAPTAILHVPEEVDYAGPGEPVERRSVCTVQDRLPAGQTFRPSALTRLFSRESRVALVVGERELAHRDSDGDVHSIPWELVEAALPTQDGRAVVVVGRNMCSAVVDEERFGRRAVAAVQARVPVARWLPRPRTAGDDLVGTASPAAGTAARP</sequence>
<protein>
    <recommendedName>
        <fullName evidence="4">Zinc protease</fullName>
    </recommendedName>
</protein>
<feature type="region of interest" description="Disordered" evidence="1">
    <location>
        <begin position="504"/>
        <end position="523"/>
    </location>
</feature>